<dbReference type="STRING" id="1858805.M5G3L5"/>
<dbReference type="Proteomes" id="UP000030653">
    <property type="component" value="Unassembled WGS sequence"/>
</dbReference>
<dbReference type="InterPro" id="IPR011935">
    <property type="entry name" value="CHP02231"/>
</dbReference>
<keyword evidence="3" id="KW-1185">Reference proteome</keyword>
<name>M5G3L5_DACPD</name>
<organism evidence="2 3">
    <name type="scientific">Dacryopinax primogenitus (strain DJM 731)</name>
    <name type="common">Brown rot fungus</name>
    <dbReference type="NCBI Taxonomy" id="1858805"/>
    <lineage>
        <taxon>Eukaryota</taxon>
        <taxon>Fungi</taxon>
        <taxon>Dikarya</taxon>
        <taxon>Basidiomycota</taxon>
        <taxon>Agaricomycotina</taxon>
        <taxon>Dacrymycetes</taxon>
        <taxon>Dacrymycetales</taxon>
        <taxon>Dacrymycetaceae</taxon>
        <taxon>Dacryopinax</taxon>
    </lineage>
</organism>
<evidence type="ECO:0000313" key="2">
    <source>
        <dbReference type="EMBL" id="EJU00452.1"/>
    </source>
</evidence>
<evidence type="ECO:0000313" key="3">
    <source>
        <dbReference type="Proteomes" id="UP000030653"/>
    </source>
</evidence>
<dbReference type="RefSeq" id="XP_040627349.1">
    <property type="nucleotide sequence ID" value="XM_040770377.1"/>
</dbReference>
<gene>
    <name evidence="2" type="ORF">DACRYDRAFT_117407</name>
</gene>
<dbReference type="PANTHER" id="PTHR31005">
    <property type="entry name" value="DUF4139 DOMAIN-CONTAINING PROTEIN"/>
    <property type="match status" value="1"/>
</dbReference>
<evidence type="ECO:0000256" key="1">
    <source>
        <dbReference type="SAM" id="MobiDB-lite"/>
    </source>
</evidence>
<accession>M5G3L5</accession>
<dbReference type="AlphaFoldDB" id="M5G3L5"/>
<dbReference type="OrthoDB" id="10068793at2759"/>
<feature type="region of interest" description="Disordered" evidence="1">
    <location>
        <begin position="153"/>
        <end position="175"/>
    </location>
</feature>
<reference evidence="2 3" key="1">
    <citation type="journal article" date="2012" name="Science">
        <title>The Paleozoic origin of enzymatic lignin decomposition reconstructed from 31 fungal genomes.</title>
        <authorList>
            <person name="Floudas D."/>
            <person name="Binder M."/>
            <person name="Riley R."/>
            <person name="Barry K."/>
            <person name="Blanchette R.A."/>
            <person name="Henrissat B."/>
            <person name="Martinez A.T."/>
            <person name="Otillar R."/>
            <person name="Spatafora J.W."/>
            <person name="Yadav J.S."/>
            <person name="Aerts A."/>
            <person name="Benoit I."/>
            <person name="Boyd A."/>
            <person name="Carlson A."/>
            <person name="Copeland A."/>
            <person name="Coutinho P.M."/>
            <person name="de Vries R.P."/>
            <person name="Ferreira P."/>
            <person name="Findley K."/>
            <person name="Foster B."/>
            <person name="Gaskell J."/>
            <person name="Glotzer D."/>
            <person name="Gorecki P."/>
            <person name="Heitman J."/>
            <person name="Hesse C."/>
            <person name="Hori C."/>
            <person name="Igarashi K."/>
            <person name="Jurgens J.A."/>
            <person name="Kallen N."/>
            <person name="Kersten P."/>
            <person name="Kohler A."/>
            <person name="Kuees U."/>
            <person name="Kumar T.K.A."/>
            <person name="Kuo A."/>
            <person name="LaButti K."/>
            <person name="Larrondo L.F."/>
            <person name="Lindquist E."/>
            <person name="Ling A."/>
            <person name="Lombard V."/>
            <person name="Lucas S."/>
            <person name="Lundell T."/>
            <person name="Martin R."/>
            <person name="McLaughlin D.J."/>
            <person name="Morgenstern I."/>
            <person name="Morin E."/>
            <person name="Murat C."/>
            <person name="Nagy L.G."/>
            <person name="Nolan M."/>
            <person name="Ohm R.A."/>
            <person name="Patyshakuliyeva A."/>
            <person name="Rokas A."/>
            <person name="Ruiz-Duenas F.J."/>
            <person name="Sabat G."/>
            <person name="Salamov A."/>
            <person name="Samejima M."/>
            <person name="Schmutz J."/>
            <person name="Slot J.C."/>
            <person name="St John F."/>
            <person name="Stenlid J."/>
            <person name="Sun H."/>
            <person name="Sun S."/>
            <person name="Syed K."/>
            <person name="Tsang A."/>
            <person name="Wiebenga A."/>
            <person name="Young D."/>
            <person name="Pisabarro A."/>
            <person name="Eastwood D.C."/>
            <person name="Martin F."/>
            <person name="Cullen D."/>
            <person name="Grigoriev I.V."/>
            <person name="Hibbett D.S."/>
        </authorList>
    </citation>
    <scope>NUCLEOTIDE SEQUENCE [LARGE SCALE GENOMIC DNA]</scope>
    <source>
        <strain evidence="2 3">DJM-731 SS1</strain>
    </source>
</reference>
<dbReference type="EMBL" id="JH795867">
    <property type="protein sequence ID" value="EJU00452.1"/>
    <property type="molecule type" value="Genomic_DNA"/>
</dbReference>
<sequence>MRTVSVALVLSTTSPPIGTDIPRLEPQRIGVPTRLYKPVMLPNGGGVKKRKTARACGGPYLKEEGRYWRVGPEAPTQWIAEPRLSSSAFLQCQMTNSSSYILLSGPSNVFLDGPSVAKSTIPHVSPSDTFPCSVGVDPFLRITYPAVQQVSHTVDGQIPRPDEARRDPVYPAHRH</sequence>
<dbReference type="GeneID" id="63685439"/>
<protein>
    <submittedName>
        <fullName evidence="2">Uncharacterized protein</fullName>
    </submittedName>
</protein>
<proteinExistence type="predicted"/>
<dbReference type="PANTHER" id="PTHR31005:SF8">
    <property type="entry name" value="DUF4139 DOMAIN-CONTAINING PROTEIN"/>
    <property type="match status" value="1"/>
</dbReference>
<dbReference type="HOGENOM" id="CLU_1532503_0_0_1"/>